<dbReference type="Proteomes" id="UP000001660">
    <property type="component" value="Chromosome"/>
</dbReference>
<dbReference type="EMBL" id="FP929003">
    <property type="protein sequence ID" value="CBK41505.1"/>
    <property type="molecule type" value="Genomic_DNA"/>
</dbReference>
<reference evidence="1 2" key="1">
    <citation type="journal article" date="2010" name="Proc. Natl. Acad. Sci. U.S.A.">
        <title>A Nitrospira metagenome illuminates the physiology and evolution of globally important nitrite-oxidizing bacteria.</title>
        <authorList>
            <person name="Lucker S."/>
            <person name="Wagner M."/>
            <person name="Maixner F."/>
            <person name="Pelletier E."/>
            <person name="Koch H."/>
            <person name="Vacherie B."/>
            <person name="Rattei T."/>
            <person name="Sinninghe Damste J."/>
            <person name="Spieck E."/>
            <person name="Le Paslier D."/>
            <person name="Daims H."/>
        </authorList>
    </citation>
    <scope>NUCLEOTIDE SEQUENCE [LARGE SCALE GENOMIC DNA]</scope>
</reference>
<name>D8PE46_9BACT</name>
<evidence type="ECO:0000313" key="2">
    <source>
        <dbReference type="Proteomes" id="UP000001660"/>
    </source>
</evidence>
<organism evidence="1 2">
    <name type="scientific">Nitrospira defluvii</name>
    <dbReference type="NCBI Taxonomy" id="330214"/>
    <lineage>
        <taxon>Bacteria</taxon>
        <taxon>Pseudomonadati</taxon>
        <taxon>Nitrospirota</taxon>
        <taxon>Nitrospiria</taxon>
        <taxon>Nitrospirales</taxon>
        <taxon>Nitrospiraceae</taxon>
        <taxon>Nitrospira</taxon>
    </lineage>
</organism>
<protein>
    <submittedName>
        <fullName evidence="1">Uncharacterized protein</fullName>
    </submittedName>
</protein>
<gene>
    <name evidence="1" type="ORF">NIDE1774</name>
</gene>
<sequence>MFADTSRRVPVHACSCIRARAHTMGKAIEAARPLIVVITGRGLLGIAHFHRKSWHAERSPAAIPAWTKVCTVIEETFLLCPTAPAYTPWRRL</sequence>
<dbReference type="STRING" id="330214.NIDE1774"/>
<dbReference type="AlphaFoldDB" id="D8PE46"/>
<dbReference type="KEGG" id="nde:NIDE1774"/>
<proteinExistence type="predicted"/>
<dbReference type="HOGENOM" id="CLU_2407817_0_0_0"/>
<evidence type="ECO:0000313" key="1">
    <source>
        <dbReference type="EMBL" id="CBK41505.1"/>
    </source>
</evidence>
<keyword evidence="2" id="KW-1185">Reference proteome</keyword>
<accession>D8PE46</accession>